<gene>
    <name evidence="4" type="ORF">DGAL_LOCUS7886</name>
</gene>
<dbReference type="FunFam" id="2.60.40.150:FF:000431">
    <property type="entry name" value="Uncharacterized protein"/>
    <property type="match status" value="1"/>
</dbReference>
<proteinExistence type="inferred from homology"/>
<comment type="similarity">
    <text evidence="1">Belongs to the copine family.</text>
</comment>
<dbReference type="EMBL" id="CAKKLH010000162">
    <property type="protein sequence ID" value="CAH0104956.1"/>
    <property type="molecule type" value="Genomic_DNA"/>
</dbReference>
<evidence type="ECO:0000256" key="2">
    <source>
        <dbReference type="ARBA" id="ARBA00022737"/>
    </source>
</evidence>
<dbReference type="SUPFAM" id="SSF53300">
    <property type="entry name" value="vWA-like"/>
    <property type="match status" value="1"/>
</dbReference>
<feature type="domain" description="C2" evidence="3">
    <location>
        <begin position="132"/>
        <end position="252"/>
    </location>
</feature>
<dbReference type="AlphaFoldDB" id="A0A8J2RU74"/>
<dbReference type="OrthoDB" id="5855668at2759"/>
<dbReference type="InterPro" id="IPR045052">
    <property type="entry name" value="Copine"/>
</dbReference>
<dbReference type="SUPFAM" id="SSF49562">
    <property type="entry name" value="C2 domain (Calcium/lipid-binding domain, CaLB)"/>
    <property type="match status" value="2"/>
</dbReference>
<dbReference type="GO" id="GO:0005886">
    <property type="term" value="C:plasma membrane"/>
    <property type="evidence" value="ECO:0007669"/>
    <property type="project" value="TreeGrafter"/>
</dbReference>
<dbReference type="InterPro" id="IPR010734">
    <property type="entry name" value="Copine_C"/>
</dbReference>
<protein>
    <recommendedName>
        <fullName evidence="3">C2 domain-containing protein</fullName>
    </recommendedName>
</protein>
<evidence type="ECO:0000259" key="3">
    <source>
        <dbReference type="PROSITE" id="PS50004"/>
    </source>
</evidence>
<dbReference type="Pfam" id="PF07002">
    <property type="entry name" value="Copine"/>
    <property type="match status" value="1"/>
</dbReference>
<name>A0A8J2RU74_9CRUS</name>
<accession>A0A8J2RU74</accession>
<dbReference type="PANTHER" id="PTHR10857">
    <property type="entry name" value="COPINE"/>
    <property type="match status" value="1"/>
</dbReference>
<comment type="caution">
    <text evidence="4">The sequence shown here is derived from an EMBL/GenBank/DDBJ whole genome shotgun (WGS) entry which is preliminary data.</text>
</comment>
<evidence type="ECO:0000313" key="5">
    <source>
        <dbReference type="Proteomes" id="UP000789390"/>
    </source>
</evidence>
<feature type="domain" description="C2" evidence="3">
    <location>
        <begin position="1"/>
        <end position="125"/>
    </location>
</feature>
<dbReference type="GO" id="GO:0032991">
    <property type="term" value="C:protein-containing complex"/>
    <property type="evidence" value="ECO:0007669"/>
    <property type="project" value="UniProtKB-ARBA"/>
</dbReference>
<dbReference type="PROSITE" id="PS50004">
    <property type="entry name" value="C2"/>
    <property type="match status" value="2"/>
</dbReference>
<dbReference type="SMART" id="SM00327">
    <property type="entry name" value="VWA"/>
    <property type="match status" value="1"/>
</dbReference>
<dbReference type="Pfam" id="PF00168">
    <property type="entry name" value="C2"/>
    <property type="match status" value="2"/>
</dbReference>
<keyword evidence="2" id="KW-0677">Repeat</keyword>
<dbReference type="InterPro" id="IPR000008">
    <property type="entry name" value="C2_dom"/>
</dbReference>
<reference evidence="4" key="1">
    <citation type="submission" date="2021-11" db="EMBL/GenBank/DDBJ databases">
        <authorList>
            <person name="Schell T."/>
        </authorList>
    </citation>
    <scope>NUCLEOTIDE SEQUENCE</scope>
    <source>
        <strain evidence="4">M5</strain>
    </source>
</reference>
<dbReference type="Proteomes" id="UP000789390">
    <property type="component" value="Unassembled WGS sequence"/>
</dbReference>
<dbReference type="InterPro" id="IPR037768">
    <property type="entry name" value="C2B_Copine"/>
</dbReference>
<dbReference type="PANTHER" id="PTHR10857:SF106">
    <property type="entry name" value="C2 DOMAIN-CONTAINING PROTEIN"/>
    <property type="match status" value="1"/>
</dbReference>
<sequence>MAQQNFVPGTASQDLNNEVELTISAKNLLNKDRMSKSDPTCVVYIQQIDHSWVEHGRTEQICNSLNPEFSKKILIGYRFEELQKLKFKIYDIDSKSAALDKHDFLGEAECSLGQIVSSGKFVTTLHHPKSKNNGELFVKAEEIGTLKEDVEFLFSAEGFKKSGILSKPDPFLAIYKENTLVHRTTFIKDNCNPKWPKFTVPIRLIRTKDQNDVALSLQCWNWNGDGSHKLIGEVQTTTKEILQAPKTFSLNDKKTGKSVGKLCLHEAKVIKTFSFLEFITSGTQINCTIAIDFTASNGASDKPNSLHYMGPTPTLYEQALLSVVSIIQDYDSDKHFPVLGFGAKVPPNGILSHEFFVNLTPNPHCFGVQGVIEAYRRCLPFIQLYGPTNFSPVINHVARFAASHCNGDNYFILLILTDGEITDMLETKQAIIAASHLPMSIIIVGIGHADFSSMKELDSDNGHLTSSGRTAARDIVQFVPFRDFLHQTDPHRAAINLASALLMEIPNQLVSFMKSKNFTPKQLQ</sequence>
<dbReference type="CDD" id="cd04047">
    <property type="entry name" value="C2B_Copine"/>
    <property type="match status" value="1"/>
</dbReference>
<dbReference type="InterPro" id="IPR036465">
    <property type="entry name" value="vWFA_dom_sf"/>
</dbReference>
<evidence type="ECO:0000256" key="1">
    <source>
        <dbReference type="ARBA" id="ARBA00009048"/>
    </source>
</evidence>
<dbReference type="FunFam" id="2.60.40.150:FF:000243">
    <property type="entry name" value="Copine-3"/>
    <property type="match status" value="1"/>
</dbReference>
<dbReference type="GO" id="GO:0005544">
    <property type="term" value="F:calcium-dependent phospholipid binding"/>
    <property type="evidence" value="ECO:0007669"/>
    <property type="project" value="InterPro"/>
</dbReference>
<dbReference type="Gene3D" id="2.60.40.150">
    <property type="entry name" value="C2 domain"/>
    <property type="match status" value="2"/>
</dbReference>
<evidence type="ECO:0000313" key="4">
    <source>
        <dbReference type="EMBL" id="CAH0104956.1"/>
    </source>
</evidence>
<dbReference type="InterPro" id="IPR002035">
    <property type="entry name" value="VWF_A"/>
</dbReference>
<keyword evidence="5" id="KW-1185">Reference proteome</keyword>
<dbReference type="CDD" id="cd04048">
    <property type="entry name" value="C2A_Copine"/>
    <property type="match status" value="1"/>
</dbReference>
<dbReference type="InterPro" id="IPR035892">
    <property type="entry name" value="C2_domain_sf"/>
</dbReference>
<dbReference type="SMART" id="SM00239">
    <property type="entry name" value="C2"/>
    <property type="match status" value="2"/>
</dbReference>
<organism evidence="4 5">
    <name type="scientific">Daphnia galeata</name>
    <dbReference type="NCBI Taxonomy" id="27404"/>
    <lineage>
        <taxon>Eukaryota</taxon>
        <taxon>Metazoa</taxon>
        <taxon>Ecdysozoa</taxon>
        <taxon>Arthropoda</taxon>
        <taxon>Crustacea</taxon>
        <taxon>Branchiopoda</taxon>
        <taxon>Diplostraca</taxon>
        <taxon>Cladocera</taxon>
        <taxon>Anomopoda</taxon>
        <taxon>Daphniidae</taxon>
        <taxon>Daphnia</taxon>
    </lineage>
</organism>
<dbReference type="GO" id="GO:0071277">
    <property type="term" value="P:cellular response to calcium ion"/>
    <property type="evidence" value="ECO:0007669"/>
    <property type="project" value="TreeGrafter"/>
</dbReference>